<dbReference type="EMBL" id="JAIWYP010000004">
    <property type="protein sequence ID" value="KAH3834821.1"/>
    <property type="molecule type" value="Genomic_DNA"/>
</dbReference>
<evidence type="ECO:0000313" key="2">
    <source>
        <dbReference type="Proteomes" id="UP000828390"/>
    </source>
</evidence>
<gene>
    <name evidence="1" type="ORF">DPMN_108154</name>
</gene>
<dbReference type="AlphaFoldDB" id="A0A9D4K8K2"/>
<dbReference type="Proteomes" id="UP000828390">
    <property type="component" value="Unassembled WGS sequence"/>
</dbReference>
<evidence type="ECO:0000313" key="1">
    <source>
        <dbReference type="EMBL" id="KAH3834821.1"/>
    </source>
</evidence>
<accession>A0A9D4K8K2</accession>
<sequence length="76" mass="8812">MLGSFKLKYRRRQLQHVLAELEKDKTKLGPEILRQITILQAVYCASGAWREVESDLIVMWVHSTGAILWFIPVSWG</sequence>
<reference evidence="1" key="2">
    <citation type="submission" date="2020-11" db="EMBL/GenBank/DDBJ databases">
        <authorList>
            <person name="McCartney M.A."/>
            <person name="Auch B."/>
            <person name="Kono T."/>
            <person name="Mallez S."/>
            <person name="Becker A."/>
            <person name="Gohl D.M."/>
            <person name="Silverstein K.A.T."/>
            <person name="Koren S."/>
            <person name="Bechman K.B."/>
            <person name="Herman A."/>
            <person name="Abrahante J.E."/>
            <person name="Garbe J."/>
        </authorList>
    </citation>
    <scope>NUCLEOTIDE SEQUENCE</scope>
    <source>
        <strain evidence="1">Duluth1</strain>
        <tissue evidence="1">Whole animal</tissue>
    </source>
</reference>
<comment type="caution">
    <text evidence="1">The sequence shown here is derived from an EMBL/GenBank/DDBJ whole genome shotgun (WGS) entry which is preliminary data.</text>
</comment>
<protein>
    <submittedName>
        <fullName evidence="1">Uncharacterized protein</fullName>
    </submittedName>
</protein>
<reference evidence="1" key="1">
    <citation type="journal article" date="2019" name="bioRxiv">
        <title>The Genome of the Zebra Mussel, Dreissena polymorpha: A Resource for Invasive Species Research.</title>
        <authorList>
            <person name="McCartney M.A."/>
            <person name="Auch B."/>
            <person name="Kono T."/>
            <person name="Mallez S."/>
            <person name="Zhang Y."/>
            <person name="Obille A."/>
            <person name="Becker A."/>
            <person name="Abrahante J.E."/>
            <person name="Garbe J."/>
            <person name="Badalamenti J.P."/>
            <person name="Herman A."/>
            <person name="Mangelson H."/>
            <person name="Liachko I."/>
            <person name="Sullivan S."/>
            <person name="Sone E.D."/>
            <person name="Koren S."/>
            <person name="Silverstein K.A.T."/>
            <person name="Beckman K.B."/>
            <person name="Gohl D.M."/>
        </authorList>
    </citation>
    <scope>NUCLEOTIDE SEQUENCE</scope>
    <source>
        <strain evidence="1">Duluth1</strain>
        <tissue evidence="1">Whole animal</tissue>
    </source>
</reference>
<proteinExistence type="predicted"/>
<name>A0A9D4K8K2_DREPO</name>
<organism evidence="1 2">
    <name type="scientific">Dreissena polymorpha</name>
    <name type="common">Zebra mussel</name>
    <name type="synonym">Mytilus polymorpha</name>
    <dbReference type="NCBI Taxonomy" id="45954"/>
    <lineage>
        <taxon>Eukaryota</taxon>
        <taxon>Metazoa</taxon>
        <taxon>Spiralia</taxon>
        <taxon>Lophotrochozoa</taxon>
        <taxon>Mollusca</taxon>
        <taxon>Bivalvia</taxon>
        <taxon>Autobranchia</taxon>
        <taxon>Heteroconchia</taxon>
        <taxon>Euheterodonta</taxon>
        <taxon>Imparidentia</taxon>
        <taxon>Neoheterodontei</taxon>
        <taxon>Myida</taxon>
        <taxon>Dreissenoidea</taxon>
        <taxon>Dreissenidae</taxon>
        <taxon>Dreissena</taxon>
    </lineage>
</organism>
<keyword evidence="2" id="KW-1185">Reference proteome</keyword>